<evidence type="ECO:0000313" key="3">
    <source>
        <dbReference type="Proteomes" id="UP000295264"/>
    </source>
</evidence>
<protein>
    <recommendedName>
        <fullName evidence="4">Secreted protein</fullName>
    </recommendedName>
</protein>
<accession>A0A484GIE8</accession>
<feature type="chain" id="PRO_5019792804" description="Secreted protein" evidence="1">
    <location>
        <begin position="17"/>
        <end position="76"/>
    </location>
</feature>
<feature type="non-terminal residue" evidence="2">
    <location>
        <position position="76"/>
    </location>
</feature>
<keyword evidence="1" id="KW-0732">Signal</keyword>
<evidence type="ECO:0000256" key="1">
    <source>
        <dbReference type="SAM" id="SignalP"/>
    </source>
</evidence>
<dbReference type="Proteomes" id="UP000295264">
    <property type="component" value="Unassembled WGS sequence"/>
</dbReference>
<comment type="caution">
    <text evidence="2">The sequence shown here is derived from an EMBL/GenBank/DDBJ whole genome shotgun (WGS) entry which is preliminary data.</text>
</comment>
<proteinExistence type="predicted"/>
<keyword evidence="3" id="KW-1185">Reference proteome</keyword>
<evidence type="ECO:0008006" key="4">
    <source>
        <dbReference type="Google" id="ProtNLM"/>
    </source>
</evidence>
<reference evidence="2 3" key="1">
    <citation type="journal article" date="2018" name="Genomics">
        <title>Molecular footprints of inshore aquatic adaptation in Indo-Pacific humpback dolphin (Sousa chinensis).</title>
        <authorList>
            <person name="Ming Y."/>
            <person name="Jian J."/>
            <person name="Yu F."/>
            <person name="Yu X."/>
            <person name="Wang J."/>
            <person name="Liu W."/>
        </authorList>
    </citation>
    <scope>NUCLEOTIDE SEQUENCE [LARGE SCALE GENOMIC DNA]</scope>
    <source>
        <strain evidence="2">MY-2018</strain>
        <tissue evidence="2">Skin</tissue>
    </source>
</reference>
<gene>
    <name evidence="2" type="ORF">DBR06_SOUSAS8910022</name>
</gene>
<dbReference type="EMBL" id="QWLN02007301">
    <property type="protein sequence ID" value="TEA35547.1"/>
    <property type="molecule type" value="Genomic_DNA"/>
</dbReference>
<name>A0A484GIE8_SOUCH</name>
<sequence>MLANAALVCLFGRVTGRPAFPHNRVYLVYFACVPRCYAMPSHLSFPSRVVLFGNVTFNKTSVMLAFILRLRAFMYH</sequence>
<dbReference type="AlphaFoldDB" id="A0A484GIE8"/>
<evidence type="ECO:0000313" key="2">
    <source>
        <dbReference type="EMBL" id="TEA35547.1"/>
    </source>
</evidence>
<feature type="signal peptide" evidence="1">
    <location>
        <begin position="1"/>
        <end position="16"/>
    </location>
</feature>
<organism evidence="2 3">
    <name type="scientific">Sousa chinensis</name>
    <name type="common">Indo-pacific humpbacked dolphin</name>
    <name type="synonym">Steno chinensis</name>
    <dbReference type="NCBI Taxonomy" id="103600"/>
    <lineage>
        <taxon>Eukaryota</taxon>
        <taxon>Metazoa</taxon>
        <taxon>Chordata</taxon>
        <taxon>Craniata</taxon>
        <taxon>Vertebrata</taxon>
        <taxon>Euteleostomi</taxon>
        <taxon>Mammalia</taxon>
        <taxon>Eutheria</taxon>
        <taxon>Laurasiatheria</taxon>
        <taxon>Artiodactyla</taxon>
        <taxon>Whippomorpha</taxon>
        <taxon>Cetacea</taxon>
        <taxon>Odontoceti</taxon>
        <taxon>Delphinidae</taxon>
        <taxon>Sousa</taxon>
    </lineage>
</organism>